<dbReference type="Pfam" id="PF13439">
    <property type="entry name" value="Glyco_transf_4"/>
    <property type="match status" value="1"/>
</dbReference>
<protein>
    <submittedName>
        <fullName evidence="2">CAZy families GT4 protein</fullName>
    </submittedName>
</protein>
<feature type="non-terminal residue" evidence="2">
    <location>
        <position position="111"/>
    </location>
</feature>
<dbReference type="PANTHER" id="PTHR45947:SF3">
    <property type="entry name" value="SULFOQUINOVOSYL TRANSFERASE SQD2"/>
    <property type="match status" value="1"/>
</dbReference>
<dbReference type="Gene3D" id="3.40.50.2000">
    <property type="entry name" value="Glycogen Phosphorylase B"/>
    <property type="match status" value="2"/>
</dbReference>
<dbReference type="AlphaFoldDB" id="A0A060CBI8"/>
<reference evidence="2" key="1">
    <citation type="journal article" date="2013" name="Environ. Microbiol.">
        <title>Seasonally variable intestinal metagenomes of the red palm weevil (Rhynchophorus ferrugineus).</title>
        <authorList>
            <person name="Jia S."/>
            <person name="Zhang X."/>
            <person name="Zhang G."/>
            <person name="Yin A."/>
            <person name="Zhang S."/>
            <person name="Li F."/>
            <person name="Wang L."/>
            <person name="Zhao D."/>
            <person name="Yun Q."/>
            <person name="Tala"/>
            <person name="Wang J."/>
            <person name="Sun G."/>
            <person name="Baabdullah M."/>
            <person name="Yu X."/>
            <person name="Hu S."/>
            <person name="Al-Mssallem I.S."/>
            <person name="Yu J."/>
        </authorList>
    </citation>
    <scope>NUCLEOTIDE SEQUENCE</scope>
</reference>
<evidence type="ECO:0000259" key="1">
    <source>
        <dbReference type="Pfam" id="PF13439"/>
    </source>
</evidence>
<evidence type="ECO:0000313" key="2">
    <source>
        <dbReference type="EMBL" id="AIA90111.1"/>
    </source>
</evidence>
<dbReference type="InterPro" id="IPR050194">
    <property type="entry name" value="Glycosyltransferase_grp1"/>
</dbReference>
<feature type="domain" description="Glycosyltransferase subfamily 4-like N-terminal" evidence="1">
    <location>
        <begin position="8"/>
        <end position="51"/>
    </location>
</feature>
<dbReference type="EMBL" id="KF122814">
    <property type="protein sequence ID" value="AIA90111.1"/>
    <property type="molecule type" value="Genomic_DNA"/>
</dbReference>
<dbReference type="SUPFAM" id="SSF53756">
    <property type="entry name" value="UDP-Glycosyltransferase/glycogen phosphorylase"/>
    <property type="match status" value="1"/>
</dbReference>
<name>A0A060CBI8_9FIRM</name>
<proteinExistence type="predicted"/>
<sequence>MVEPAIELFDRIVCNGADAIVAPSRKAYDYLDHIGVRPQVTVIPNGIDLKRFSATHSTWLHERLGIDKNRPIAIWVGRVNEEKRPLLAYELFKRAHPRTPNAALVYIGDGA</sequence>
<organism evidence="2">
    <name type="scientific">uncultured Thermaerobacter sp</name>
    <dbReference type="NCBI Taxonomy" id="388586"/>
    <lineage>
        <taxon>Bacteria</taxon>
        <taxon>Bacillati</taxon>
        <taxon>Bacillota</taxon>
        <taxon>Clostridia</taxon>
        <taxon>Eubacteriales</taxon>
        <taxon>Clostridiales Family XVII. Incertae Sedis</taxon>
        <taxon>Thermaerobacter</taxon>
        <taxon>environmental samples</taxon>
    </lineage>
</organism>
<dbReference type="PANTHER" id="PTHR45947">
    <property type="entry name" value="SULFOQUINOVOSYL TRANSFERASE SQD2"/>
    <property type="match status" value="1"/>
</dbReference>
<dbReference type="GO" id="GO:0016757">
    <property type="term" value="F:glycosyltransferase activity"/>
    <property type="evidence" value="ECO:0007669"/>
    <property type="project" value="TreeGrafter"/>
</dbReference>
<dbReference type="InterPro" id="IPR028098">
    <property type="entry name" value="Glyco_trans_4-like_N"/>
</dbReference>
<accession>A0A060CBI8</accession>